<evidence type="ECO:0000313" key="3">
    <source>
        <dbReference type="EMBL" id="KPI37979.1"/>
    </source>
</evidence>
<feature type="region of interest" description="Disordered" evidence="1">
    <location>
        <begin position="122"/>
        <end position="152"/>
    </location>
</feature>
<feature type="compositionally biased region" description="Basic residues" evidence="1">
    <location>
        <begin position="633"/>
        <end position="646"/>
    </location>
</feature>
<comment type="caution">
    <text evidence="3">The sequence shown here is derived from an EMBL/GenBank/DDBJ whole genome shotgun (WGS) entry which is preliminary data.</text>
</comment>
<feature type="region of interest" description="Disordered" evidence="1">
    <location>
        <begin position="201"/>
        <end position="269"/>
    </location>
</feature>
<sequence length="801" mass="89266">MDQIPDPYQDEPQFRPRHPNANPVPLPDAQLDYFLEEHTPALELRDVTRTLSERAASTTASACGPNDTTGPCERPVKGSDTTMPIVVGTVVPITIAIIVLIFLHRRHVRNLRKEDMEDKHGSLDFGMGEGRRPLHNKSKRWKKQPPPPPEMTMADAKAALRAERGLSIDLGNNPYLLPAGLANSRESLHSMSRTANLGDDKYQRTNFIPDDGSIRSPSVRGMRRADDSSSFSGSTKYRNDAESSRSLIHGSNGLRPTPPAKAYSPVPFERTASPSPANLLAPSIPEARESVVSTTSNAAAFRASNNYLGSYIRGGAGAPKQDKPEDKSKQAEIKVTEAEVIPTPPEKEYRSQPPVLPAVVMNEEPLEHGRLSIYDDDKATAPVTEESQRPPRTASMPVDREPQIPQFSVMDFDSQGTTPQDSREQSQYGVAQPASQEQSRAASGYSQYNQSEQAPGQHVRQESNQAQQYQAYADSSHGQYDQSQPTTGQHSRQESQQPQQYQQYDDQDDYYDPEDTYSVYDEYEDYDQRRMTWGMRPLPPDDPSENPEQRANRIRSFYKEYFDESGKPGGGNMAQYYDGAEDYYDYYDEQDYYPPRGMSAQGGRHRAMSNGSYMSHGGPRAYSSASGQYGRRPPPRQRMPPKKRMPPPKALNVLPTPSALKDDTFLLDLAVDFAPPDRAKLQRAGTPDSRRGGDQRPYSPSVRAFTPLQSSYDDMAVLPSPHLLRKSGTFTGLDFAPPGRIRAADSMSEAGSIRSARSGISKMHEHSIRTGAYRVSRIPREVAGTRDEISDALKPKWDMNR</sequence>
<feature type="transmembrane region" description="Helical" evidence="2">
    <location>
        <begin position="83"/>
        <end position="103"/>
    </location>
</feature>
<dbReference type="OrthoDB" id="5417135at2759"/>
<gene>
    <name evidence="3" type="ORF">AB675_3196</name>
</gene>
<dbReference type="Proteomes" id="UP000038010">
    <property type="component" value="Unassembled WGS sequence"/>
</dbReference>
<keyword evidence="2" id="KW-0812">Transmembrane</keyword>
<dbReference type="PANTHER" id="PTHR42088">
    <property type="entry name" value="YALI0F10131P"/>
    <property type="match status" value="1"/>
</dbReference>
<feature type="region of interest" description="Disordered" evidence="1">
    <location>
        <begin position="56"/>
        <end position="80"/>
    </location>
</feature>
<feature type="region of interest" description="Disordered" evidence="1">
    <location>
        <begin position="372"/>
        <end position="552"/>
    </location>
</feature>
<feature type="region of interest" description="Disordered" evidence="1">
    <location>
        <begin position="599"/>
        <end position="649"/>
    </location>
</feature>
<feature type="compositionally biased region" description="Acidic residues" evidence="1">
    <location>
        <begin position="505"/>
        <end position="525"/>
    </location>
</feature>
<dbReference type="STRING" id="1664694.A0A0N0NKL4"/>
<dbReference type="AlphaFoldDB" id="A0A0N0NKL4"/>
<feature type="compositionally biased region" description="Polar residues" evidence="1">
    <location>
        <begin position="56"/>
        <end position="69"/>
    </location>
</feature>
<keyword evidence="4" id="KW-1185">Reference proteome</keyword>
<organism evidence="3 4">
    <name type="scientific">Cyphellophora attinorum</name>
    <dbReference type="NCBI Taxonomy" id="1664694"/>
    <lineage>
        <taxon>Eukaryota</taxon>
        <taxon>Fungi</taxon>
        <taxon>Dikarya</taxon>
        <taxon>Ascomycota</taxon>
        <taxon>Pezizomycotina</taxon>
        <taxon>Eurotiomycetes</taxon>
        <taxon>Chaetothyriomycetidae</taxon>
        <taxon>Chaetothyriales</taxon>
        <taxon>Cyphellophoraceae</taxon>
        <taxon>Cyphellophora</taxon>
    </lineage>
</organism>
<feature type="compositionally biased region" description="Polar residues" evidence="1">
    <location>
        <begin position="414"/>
        <end position="454"/>
    </location>
</feature>
<proteinExistence type="predicted"/>
<evidence type="ECO:0000256" key="2">
    <source>
        <dbReference type="SAM" id="Phobius"/>
    </source>
</evidence>
<accession>A0A0N0NKL4</accession>
<evidence type="ECO:0000313" key="4">
    <source>
        <dbReference type="Proteomes" id="UP000038010"/>
    </source>
</evidence>
<feature type="compositionally biased region" description="Polar residues" evidence="1">
    <location>
        <begin position="476"/>
        <end position="490"/>
    </location>
</feature>
<keyword evidence="2" id="KW-1133">Transmembrane helix</keyword>
<dbReference type="GeneID" id="28735105"/>
<dbReference type="RefSeq" id="XP_017997942.1">
    <property type="nucleotide sequence ID" value="XM_018143225.1"/>
</dbReference>
<dbReference type="EMBL" id="LFJN01000021">
    <property type="protein sequence ID" value="KPI37979.1"/>
    <property type="molecule type" value="Genomic_DNA"/>
</dbReference>
<evidence type="ECO:0000256" key="1">
    <source>
        <dbReference type="SAM" id="MobiDB-lite"/>
    </source>
</evidence>
<feature type="region of interest" description="Disordered" evidence="1">
    <location>
        <begin position="678"/>
        <end position="701"/>
    </location>
</feature>
<dbReference type="PANTHER" id="PTHR42088:SF1">
    <property type="entry name" value="YALI0F10131P"/>
    <property type="match status" value="1"/>
</dbReference>
<feature type="region of interest" description="Disordered" evidence="1">
    <location>
        <begin position="1"/>
        <end position="26"/>
    </location>
</feature>
<protein>
    <submittedName>
        <fullName evidence="3">Uncharacterized protein</fullName>
    </submittedName>
</protein>
<dbReference type="VEuPathDB" id="FungiDB:AB675_3196"/>
<feature type="compositionally biased region" description="Basic residues" evidence="1">
    <location>
        <begin position="133"/>
        <end position="143"/>
    </location>
</feature>
<name>A0A0N0NKL4_9EURO</name>
<keyword evidence="2" id="KW-0472">Membrane</keyword>
<reference evidence="3 4" key="1">
    <citation type="submission" date="2015-06" db="EMBL/GenBank/DDBJ databases">
        <title>Draft genome of the ant-associated black yeast Phialophora attae CBS 131958.</title>
        <authorList>
            <person name="Moreno L.F."/>
            <person name="Stielow B.J."/>
            <person name="de Hoog S."/>
            <person name="Vicente V.A."/>
            <person name="Weiss V.A."/>
            <person name="de Vries M."/>
            <person name="Cruz L.M."/>
            <person name="Souza E.M."/>
        </authorList>
    </citation>
    <scope>NUCLEOTIDE SEQUENCE [LARGE SCALE GENOMIC DNA]</scope>
    <source>
        <strain evidence="3 4">CBS 131958</strain>
    </source>
</reference>